<dbReference type="SUPFAM" id="SSF52540">
    <property type="entry name" value="P-loop containing nucleoside triphosphate hydrolases"/>
    <property type="match status" value="1"/>
</dbReference>
<dbReference type="InterPro" id="IPR027417">
    <property type="entry name" value="P-loop_NTPase"/>
</dbReference>
<proteinExistence type="predicted"/>
<dbReference type="InterPro" id="IPR003439">
    <property type="entry name" value="ABC_transporter-like_ATP-bd"/>
</dbReference>
<dbReference type="SUPFAM" id="SSF50331">
    <property type="entry name" value="MOP-like"/>
    <property type="match status" value="1"/>
</dbReference>
<dbReference type="GO" id="GO:0016887">
    <property type="term" value="F:ATP hydrolysis activity"/>
    <property type="evidence" value="ECO:0007669"/>
    <property type="project" value="InterPro"/>
</dbReference>
<evidence type="ECO:0000259" key="4">
    <source>
        <dbReference type="PROSITE" id="PS50893"/>
    </source>
</evidence>
<dbReference type="FunFam" id="3.40.50.300:FF:000425">
    <property type="entry name" value="Probable ABC transporter, ATP-binding subunit"/>
    <property type="match status" value="1"/>
</dbReference>
<dbReference type="GO" id="GO:0015697">
    <property type="term" value="P:quaternary ammonium group transport"/>
    <property type="evidence" value="ECO:0007669"/>
    <property type="project" value="UniProtKB-ARBA"/>
</dbReference>
<dbReference type="InterPro" id="IPR017871">
    <property type="entry name" value="ABC_transporter-like_CS"/>
</dbReference>
<keyword evidence="5" id="KW-0378">Hydrolase</keyword>
<dbReference type="HOGENOM" id="CLU_000604_1_1_12"/>
<evidence type="ECO:0000313" key="5">
    <source>
        <dbReference type="EMBL" id="AEC02166.1"/>
    </source>
</evidence>
<keyword evidence="2" id="KW-0547">Nucleotide-binding</keyword>
<dbReference type="EC" id="3.6.3.30" evidence="5"/>
<dbReference type="InterPro" id="IPR008995">
    <property type="entry name" value="Mo/tungstate-bd_C_term_dom"/>
</dbReference>
<dbReference type="PROSITE" id="PS00211">
    <property type="entry name" value="ABC_TRANSPORTER_1"/>
    <property type="match status" value="1"/>
</dbReference>
<dbReference type="STRING" id="760011.Spico_0942"/>
<dbReference type="SMART" id="SM00382">
    <property type="entry name" value="AAA"/>
    <property type="match status" value="1"/>
</dbReference>
<feature type="domain" description="ABC transporter" evidence="4">
    <location>
        <begin position="8"/>
        <end position="241"/>
    </location>
</feature>
<dbReference type="Gene3D" id="3.40.50.300">
    <property type="entry name" value="P-loop containing nucleotide triphosphate hydrolases"/>
    <property type="match status" value="1"/>
</dbReference>
<dbReference type="eggNOG" id="COG3842">
    <property type="taxonomic scope" value="Bacteria"/>
</dbReference>
<dbReference type="PANTHER" id="PTHR42781">
    <property type="entry name" value="SPERMIDINE/PUTRESCINE IMPORT ATP-BINDING PROTEIN POTA"/>
    <property type="match status" value="1"/>
</dbReference>
<dbReference type="KEGG" id="scc:Spico_0942"/>
<dbReference type="AlphaFoldDB" id="F4GIN2"/>
<keyword evidence="6" id="KW-1185">Reference proteome</keyword>
<keyword evidence="1" id="KW-0813">Transport</keyword>
<dbReference type="EMBL" id="CP002659">
    <property type="protein sequence ID" value="AEC02166.1"/>
    <property type="molecule type" value="Genomic_DNA"/>
</dbReference>
<name>F4GIN2_PARC1</name>
<dbReference type="PANTHER" id="PTHR42781:SF4">
    <property type="entry name" value="SPERMIDINE_PUTRESCINE IMPORT ATP-BINDING PROTEIN POTA"/>
    <property type="match status" value="1"/>
</dbReference>
<dbReference type="PROSITE" id="PS50893">
    <property type="entry name" value="ABC_TRANSPORTER_2"/>
    <property type="match status" value="1"/>
</dbReference>
<protein>
    <submittedName>
        <fullName evidence="5">Fe(3+)-transporting ATPase</fullName>
        <ecNumber evidence="5">3.6.3.30</ecNumber>
    </submittedName>
</protein>
<dbReference type="Proteomes" id="UP000007939">
    <property type="component" value="Chromosome"/>
</dbReference>
<evidence type="ECO:0000256" key="2">
    <source>
        <dbReference type="ARBA" id="ARBA00022741"/>
    </source>
</evidence>
<organism evidence="5 6">
    <name type="scientific">Parasphaerochaeta coccoides (strain ATCC BAA-1237 / DSM 17374 / SPN1)</name>
    <name type="common">Sphaerochaeta coccoides</name>
    <dbReference type="NCBI Taxonomy" id="760011"/>
    <lineage>
        <taxon>Bacteria</taxon>
        <taxon>Pseudomonadati</taxon>
        <taxon>Spirochaetota</taxon>
        <taxon>Spirochaetia</taxon>
        <taxon>Spirochaetales</taxon>
        <taxon>Sphaerochaetaceae</taxon>
        <taxon>Parasphaerochaeta</taxon>
    </lineage>
</organism>
<reference evidence="6" key="1">
    <citation type="submission" date="2011-04" db="EMBL/GenBank/DDBJ databases">
        <title>The complete genome of Spirochaeta coccoides DSM 17374.</title>
        <authorList>
            <person name="Lucas S."/>
            <person name="Copeland A."/>
            <person name="Lapidus A."/>
            <person name="Bruce D."/>
            <person name="Goodwin L."/>
            <person name="Pitluck S."/>
            <person name="Peters L."/>
            <person name="Kyrpides N."/>
            <person name="Mavromatis K."/>
            <person name="Pagani I."/>
            <person name="Ivanova N."/>
            <person name="Ovchinnikova G."/>
            <person name="Lu M."/>
            <person name="Detter J.C."/>
            <person name="Tapia R."/>
            <person name="Han C."/>
            <person name="Land M."/>
            <person name="Hauser L."/>
            <person name="Markowitz V."/>
            <person name="Cheng J.-F."/>
            <person name="Hugenholtz P."/>
            <person name="Woyke T."/>
            <person name="Wu D."/>
            <person name="Spring S."/>
            <person name="Schroeder M."/>
            <person name="Brambilla E."/>
            <person name="Klenk H.-P."/>
            <person name="Eisen J.A."/>
        </authorList>
    </citation>
    <scope>NUCLEOTIDE SEQUENCE [LARGE SCALE GENOMIC DNA]</scope>
    <source>
        <strain evidence="6">ATCC BAA-1237 / DSM 17374 / SPN1</strain>
    </source>
</reference>
<gene>
    <name evidence="5" type="ordered locus">Spico_0942</name>
</gene>
<dbReference type="InterPro" id="IPR003593">
    <property type="entry name" value="AAA+_ATPase"/>
</dbReference>
<accession>F4GIN2</accession>
<dbReference type="Pfam" id="PF00005">
    <property type="entry name" value="ABC_tran"/>
    <property type="match status" value="1"/>
</dbReference>
<sequence length="359" mass="40225">MSNNSPPQTDSGLICSQISVSYPEFRLNIDFSIASGEFVSIVGPSGCGKSTTLQLICGLFQPETGTISLNGKDITTLPVWEREIGMVFQDYALFPHLDVSRNIAYPLRLRKLRKAERRARVDSLLDLVGLTGYGRRRIQSLSGGEQQRVALARAIASSPRLLLLDEPLSALDAKMRVRLREELLHIQKQTGITTIYVTHDQDEALSMSDRIIVMNQGGIEQVGTPEDVYSRPATLHAALFMGDGTVMPYSIIPDTIVTPTGHYEFIYREQKGEHLVFFRPEHVTVHDDPLLPFPEFLAHARFSDARILSCEYTGFAYRLHCIWKEHQITALSTTRPHSESVSLGVRLRNLVEYSDGLLV</sequence>
<dbReference type="RefSeq" id="WP_013739562.1">
    <property type="nucleotide sequence ID" value="NC_015436.1"/>
</dbReference>
<evidence type="ECO:0000256" key="3">
    <source>
        <dbReference type="ARBA" id="ARBA00022840"/>
    </source>
</evidence>
<evidence type="ECO:0000256" key="1">
    <source>
        <dbReference type="ARBA" id="ARBA00022448"/>
    </source>
</evidence>
<dbReference type="GO" id="GO:0005524">
    <property type="term" value="F:ATP binding"/>
    <property type="evidence" value="ECO:0007669"/>
    <property type="project" value="UniProtKB-KW"/>
</dbReference>
<dbReference type="OrthoDB" id="368820at2"/>
<evidence type="ECO:0000313" key="6">
    <source>
        <dbReference type="Proteomes" id="UP000007939"/>
    </source>
</evidence>
<dbReference type="InterPro" id="IPR050093">
    <property type="entry name" value="ABC_SmlMolc_Importer"/>
</dbReference>
<reference evidence="5 6" key="2">
    <citation type="journal article" date="2012" name="Stand. Genomic Sci.">
        <title>Complete genome sequence of the termite hindgut bacterium Spirochaeta coccoides type strain (SPN1(T)), reclassification in the genus Sphaerochaeta as Sphaerochaeta coccoides comb. nov. and emendations of the family Spirochaetaceae and the genus Sphaerochaeta.</title>
        <authorList>
            <person name="Abt B."/>
            <person name="Han C."/>
            <person name="Scheuner C."/>
            <person name="Lu M."/>
            <person name="Lapidus A."/>
            <person name="Nolan M."/>
            <person name="Lucas S."/>
            <person name="Hammon N."/>
            <person name="Deshpande S."/>
            <person name="Cheng J.F."/>
            <person name="Tapia R."/>
            <person name="Goodwin L.A."/>
            <person name="Pitluck S."/>
            <person name="Liolios K."/>
            <person name="Pagani I."/>
            <person name="Ivanova N."/>
            <person name="Mavromatis K."/>
            <person name="Mikhailova N."/>
            <person name="Huntemann M."/>
            <person name="Pati A."/>
            <person name="Chen A."/>
            <person name="Palaniappan K."/>
            <person name="Land M."/>
            <person name="Hauser L."/>
            <person name="Brambilla E.M."/>
            <person name="Rohde M."/>
            <person name="Spring S."/>
            <person name="Gronow S."/>
            <person name="Goker M."/>
            <person name="Woyke T."/>
            <person name="Bristow J."/>
            <person name="Eisen J.A."/>
            <person name="Markowitz V."/>
            <person name="Hugenholtz P."/>
            <person name="Kyrpides N.C."/>
            <person name="Klenk H.P."/>
            <person name="Detter J.C."/>
        </authorList>
    </citation>
    <scope>NUCLEOTIDE SEQUENCE [LARGE SCALE GENOMIC DNA]</scope>
    <source>
        <strain evidence="6">ATCC BAA-1237 / DSM 17374 / SPN1</strain>
    </source>
</reference>
<keyword evidence="3" id="KW-0067">ATP-binding</keyword>